<dbReference type="AlphaFoldDB" id="A0A031LU11"/>
<proteinExistence type="predicted"/>
<dbReference type="RefSeq" id="WP_048099099.1">
    <property type="nucleotide sequence ID" value="NZ_JFZT01000021.1"/>
</dbReference>
<protein>
    <submittedName>
        <fullName evidence="2">Peptidase</fullName>
    </submittedName>
</protein>
<dbReference type="EMBL" id="JFZT01000021">
    <property type="protein sequence ID" value="EZQ10593.1"/>
    <property type="molecule type" value="Genomic_DNA"/>
</dbReference>
<dbReference type="SUPFAM" id="SSF53187">
    <property type="entry name" value="Zn-dependent exopeptidases"/>
    <property type="match status" value="1"/>
</dbReference>
<keyword evidence="3" id="KW-1185">Reference proteome</keyword>
<dbReference type="OrthoDB" id="34215at2157"/>
<dbReference type="STRING" id="1160895.CM19_03970"/>
<evidence type="ECO:0000313" key="2">
    <source>
        <dbReference type="EMBL" id="EZQ10593.1"/>
    </source>
</evidence>
<accession>A0A031LU11</accession>
<comment type="caution">
    <text evidence="2">The sequence shown here is derived from an EMBL/GenBank/DDBJ whole genome shotgun (WGS) entry which is preliminary data.</text>
</comment>
<reference evidence="2 3" key="1">
    <citation type="submission" date="2014-03" db="EMBL/GenBank/DDBJ databases">
        <title>Draft genome sequence of the novel thermoacidophilic archaea Acidianus copahuensis ALE1 strain, isolated from Copahue volcanic area in Neuquen Argentina.</title>
        <authorList>
            <person name="Urbieta M.S."/>
            <person name="Rascovan N."/>
            <person name="Castro C."/>
            <person name="Revale S."/>
            <person name="Giaveno M.A."/>
            <person name="Vazquez M.P."/>
            <person name="Donati E.R."/>
        </authorList>
    </citation>
    <scope>NUCLEOTIDE SEQUENCE [LARGE SCALE GENOMIC DNA]</scope>
    <source>
        <strain evidence="2 3">ALE1</strain>
    </source>
</reference>
<dbReference type="Gene3D" id="3.40.630.10">
    <property type="entry name" value="Zn peptidases"/>
    <property type="match status" value="1"/>
</dbReference>
<name>A0A031LU11_9CREN</name>
<sequence length="477" mass="55199">MVFERLKLLSTEGEIITGSKEEGKIIDKIKAFFHEVSDEVRVTPIMVMNWKQRDLILECSGRKIDASLFPYSPSVDLETEVSESYELCNNKMLKVKINNLFEVNKYYEEAIEKGCNSVVFSLDDEIRRFVIKNGNLLSTKPSPPPYIPAIYVKLSDFQLVKGKCRLLADSEFNQSTGYIVEGIKNAKYNEEIHVTAHHDHWLAGERDNLLAVSILPELTSDLYETHLISFTAEESGSLGFSPFSWSYGSRKFLHGIRTDNVLLNINMDNLAEDSLTVKLTPGLRGLIENEVNVLEIPEIYTDSYSYVKSGIPSVNIGSYSMLHYHGEFDVVNPGDPKLNQNIELTKRLILKIINSKIEYNFNEMVNYLDDVMKSLPLPLRSYLVNVEEKIRERNERTYRNLLRFYGGILYDDFADVKLFHKIFGSIEARKRNKVCIEDYGCIKKERNDEIYNKQYEYFINTLIHEINNEYIEQIYLI</sequence>
<organism evidence="2 3">
    <name type="scientific">Candidatus Acidianus copahuensis</name>
    <dbReference type="NCBI Taxonomy" id="1160895"/>
    <lineage>
        <taxon>Archaea</taxon>
        <taxon>Thermoproteota</taxon>
        <taxon>Thermoprotei</taxon>
        <taxon>Sulfolobales</taxon>
        <taxon>Sulfolobaceae</taxon>
        <taxon>Acidianus</taxon>
    </lineage>
</organism>
<gene>
    <name evidence="2" type="ORF">CM19_03970</name>
</gene>
<dbReference type="InterPro" id="IPR007484">
    <property type="entry name" value="Peptidase_M28"/>
</dbReference>
<dbReference type="Proteomes" id="UP000024332">
    <property type="component" value="Unassembled WGS sequence"/>
</dbReference>
<dbReference type="Pfam" id="PF04389">
    <property type="entry name" value="Peptidase_M28"/>
    <property type="match status" value="1"/>
</dbReference>
<evidence type="ECO:0000313" key="3">
    <source>
        <dbReference type="Proteomes" id="UP000024332"/>
    </source>
</evidence>
<evidence type="ECO:0000259" key="1">
    <source>
        <dbReference type="Pfam" id="PF04389"/>
    </source>
</evidence>
<feature type="domain" description="Peptidase M28" evidence="1">
    <location>
        <begin position="183"/>
        <end position="343"/>
    </location>
</feature>
<dbReference type="Gene3D" id="3.50.30.30">
    <property type="match status" value="1"/>
</dbReference>